<feature type="compositionally biased region" description="Basic residues" evidence="2">
    <location>
        <begin position="13"/>
        <end position="28"/>
    </location>
</feature>
<feature type="region of interest" description="Disordered" evidence="2">
    <location>
        <begin position="1"/>
        <end position="31"/>
    </location>
</feature>
<organism evidence="4 5">
    <name type="scientific">Cylindrobasidium torrendii FP15055 ss-10</name>
    <dbReference type="NCBI Taxonomy" id="1314674"/>
    <lineage>
        <taxon>Eukaryota</taxon>
        <taxon>Fungi</taxon>
        <taxon>Dikarya</taxon>
        <taxon>Basidiomycota</taxon>
        <taxon>Agaricomycotina</taxon>
        <taxon>Agaricomycetes</taxon>
        <taxon>Agaricomycetidae</taxon>
        <taxon>Agaricales</taxon>
        <taxon>Marasmiineae</taxon>
        <taxon>Physalacriaceae</taxon>
        <taxon>Cylindrobasidium</taxon>
    </lineage>
</organism>
<dbReference type="InterPro" id="IPR019007">
    <property type="entry name" value="Wbp11/ELF5/Saf1_N"/>
</dbReference>
<feature type="coiled-coil region" evidence="1">
    <location>
        <begin position="57"/>
        <end position="84"/>
    </location>
</feature>
<dbReference type="OrthoDB" id="205569at2759"/>
<dbReference type="GO" id="GO:0006396">
    <property type="term" value="P:RNA processing"/>
    <property type="evidence" value="ECO:0007669"/>
    <property type="project" value="InterPro"/>
</dbReference>
<evidence type="ECO:0000313" key="4">
    <source>
        <dbReference type="EMBL" id="KIY73510.1"/>
    </source>
</evidence>
<keyword evidence="1" id="KW-0175">Coiled coil</keyword>
<dbReference type="EMBL" id="KN880435">
    <property type="protein sequence ID" value="KIY73510.1"/>
    <property type="molecule type" value="Genomic_DNA"/>
</dbReference>
<evidence type="ECO:0000313" key="5">
    <source>
        <dbReference type="Proteomes" id="UP000054007"/>
    </source>
</evidence>
<dbReference type="STRING" id="1314674.A0A0D7BTC7"/>
<feature type="compositionally biased region" description="Acidic residues" evidence="2">
    <location>
        <begin position="159"/>
        <end position="169"/>
    </location>
</feature>
<feature type="region of interest" description="Disordered" evidence="2">
    <location>
        <begin position="148"/>
        <end position="321"/>
    </location>
</feature>
<name>A0A0D7BTC7_9AGAR</name>
<protein>
    <recommendedName>
        <fullName evidence="3">Wbp11/ELF5/Saf1 N-terminal domain-containing protein</fullName>
    </recommendedName>
</protein>
<reference evidence="4 5" key="1">
    <citation type="journal article" date="2015" name="Fungal Genet. Biol.">
        <title>Evolution of novel wood decay mechanisms in Agaricales revealed by the genome sequences of Fistulina hepatica and Cylindrobasidium torrendii.</title>
        <authorList>
            <person name="Floudas D."/>
            <person name="Held B.W."/>
            <person name="Riley R."/>
            <person name="Nagy L.G."/>
            <person name="Koehler G."/>
            <person name="Ransdell A.S."/>
            <person name="Younus H."/>
            <person name="Chow J."/>
            <person name="Chiniquy J."/>
            <person name="Lipzen A."/>
            <person name="Tritt A."/>
            <person name="Sun H."/>
            <person name="Haridas S."/>
            <person name="LaButti K."/>
            <person name="Ohm R.A."/>
            <person name="Kues U."/>
            <person name="Blanchette R.A."/>
            <person name="Grigoriev I.V."/>
            <person name="Minto R.E."/>
            <person name="Hibbett D.S."/>
        </authorList>
    </citation>
    <scope>NUCLEOTIDE SEQUENCE [LARGE SCALE GENOMIC DNA]</scope>
    <source>
        <strain evidence="4 5">FP15055 ss-10</strain>
    </source>
</reference>
<feature type="compositionally biased region" description="Pro residues" evidence="2">
    <location>
        <begin position="298"/>
        <end position="310"/>
    </location>
</feature>
<proteinExistence type="predicted"/>
<accession>A0A0D7BTC7</accession>
<feature type="compositionally biased region" description="Pro residues" evidence="2">
    <location>
        <begin position="207"/>
        <end position="261"/>
    </location>
</feature>
<dbReference type="Pfam" id="PF09429">
    <property type="entry name" value="Wbp11"/>
    <property type="match status" value="1"/>
</dbReference>
<feature type="compositionally biased region" description="Polar residues" evidence="2">
    <location>
        <begin position="285"/>
        <end position="294"/>
    </location>
</feature>
<gene>
    <name evidence="4" type="ORF">CYLTODRAFT_434176</name>
</gene>
<evidence type="ECO:0000256" key="1">
    <source>
        <dbReference type="SAM" id="Coils"/>
    </source>
</evidence>
<evidence type="ECO:0000256" key="2">
    <source>
        <dbReference type="SAM" id="MobiDB-lite"/>
    </source>
</evidence>
<evidence type="ECO:0000259" key="3">
    <source>
        <dbReference type="Pfam" id="PF09429"/>
    </source>
</evidence>
<keyword evidence="5" id="KW-1185">Reference proteome</keyword>
<sequence>MGKNSNPADAFRKAQRKKELKKNKATRKNTRDFQLVKQDTWDLQDEIERLESVGKPDDRDKARLAELKAELERINKKKAEWVEEHPEHRRLVYRGRKETDTSKLEHALATAKPKRNYFRANGLPRHPERSIYYDAVMNPYGVAPPGMPYKERDLLPGEVDSEAEDEDVPMPDVLLPNGEMPIGPDEDIPLPDGPAPGEEVMEDFSLPPMPSMPPPLLLPNGVPPPPPPPGFMAPIGVPPPPPGPPPNFVLTSMPPPPPPNFIPGMGVAPPGFFPRGNSGLDAISRSPQTVQGHKSQPLPAPHPSLPPKPTNKPIHTGTTSASAVISAEPQLRDLKAEATSFMPASLKKHATKKNGNSRINAAPGLGEDDDKTPRPDLLSVLANQFGPVPTPPAASRPVAEPVTSTSKDDYAKFVNEMGDILGAK</sequence>
<dbReference type="Pfam" id="PF12622">
    <property type="entry name" value="NpwBP"/>
    <property type="match status" value="1"/>
</dbReference>
<feature type="domain" description="Wbp11/ELF5/Saf1 N-terminal" evidence="3">
    <location>
        <begin position="2"/>
        <end position="76"/>
    </location>
</feature>
<dbReference type="AlphaFoldDB" id="A0A0D7BTC7"/>
<dbReference type="Proteomes" id="UP000054007">
    <property type="component" value="Unassembled WGS sequence"/>
</dbReference>
<feature type="region of interest" description="Disordered" evidence="2">
    <location>
        <begin position="345"/>
        <end position="405"/>
    </location>
</feature>